<accession>A0AAP0LCV5</accession>
<feature type="compositionally biased region" description="Polar residues" evidence="1">
    <location>
        <begin position="20"/>
        <end position="36"/>
    </location>
</feature>
<reference evidence="2 3" key="1">
    <citation type="submission" date="2024-01" db="EMBL/GenBank/DDBJ databases">
        <title>Genome assemblies of Stephania.</title>
        <authorList>
            <person name="Yang L."/>
        </authorList>
    </citation>
    <scope>NUCLEOTIDE SEQUENCE [LARGE SCALE GENOMIC DNA]</scope>
    <source>
        <strain evidence="2">YNDBR</strain>
        <tissue evidence="2">Leaf</tissue>
    </source>
</reference>
<proteinExistence type="predicted"/>
<dbReference type="EMBL" id="JBBNAF010000001">
    <property type="protein sequence ID" value="KAK9168808.1"/>
    <property type="molecule type" value="Genomic_DNA"/>
</dbReference>
<feature type="compositionally biased region" description="Basic and acidic residues" evidence="1">
    <location>
        <begin position="38"/>
        <end position="52"/>
    </location>
</feature>
<evidence type="ECO:0000313" key="3">
    <source>
        <dbReference type="Proteomes" id="UP001420932"/>
    </source>
</evidence>
<keyword evidence="3" id="KW-1185">Reference proteome</keyword>
<dbReference type="Proteomes" id="UP001420932">
    <property type="component" value="Unassembled WGS sequence"/>
</dbReference>
<name>A0AAP0LCV5_9MAGN</name>
<protein>
    <submittedName>
        <fullName evidence="2">Uncharacterized protein</fullName>
    </submittedName>
</protein>
<feature type="compositionally biased region" description="Acidic residues" evidence="1">
    <location>
        <begin position="76"/>
        <end position="88"/>
    </location>
</feature>
<sequence>MYIKIHRWKFTFFLPTREQMASSMSRSNGEHGSSNGRLWERRYDQRPGRGGDQRPITTSDAEDDDAQGGAAMQDRDDAEDDDQGDEQGGDATTREEEDEGRGR</sequence>
<feature type="region of interest" description="Disordered" evidence="1">
    <location>
        <begin position="20"/>
        <end position="103"/>
    </location>
</feature>
<dbReference type="AlphaFoldDB" id="A0AAP0LCV5"/>
<gene>
    <name evidence="2" type="ORF">Syun_000948</name>
</gene>
<evidence type="ECO:0000256" key="1">
    <source>
        <dbReference type="SAM" id="MobiDB-lite"/>
    </source>
</evidence>
<evidence type="ECO:0000313" key="2">
    <source>
        <dbReference type="EMBL" id="KAK9168808.1"/>
    </source>
</evidence>
<organism evidence="2 3">
    <name type="scientific">Stephania yunnanensis</name>
    <dbReference type="NCBI Taxonomy" id="152371"/>
    <lineage>
        <taxon>Eukaryota</taxon>
        <taxon>Viridiplantae</taxon>
        <taxon>Streptophyta</taxon>
        <taxon>Embryophyta</taxon>
        <taxon>Tracheophyta</taxon>
        <taxon>Spermatophyta</taxon>
        <taxon>Magnoliopsida</taxon>
        <taxon>Ranunculales</taxon>
        <taxon>Menispermaceae</taxon>
        <taxon>Menispermoideae</taxon>
        <taxon>Cissampelideae</taxon>
        <taxon>Stephania</taxon>
    </lineage>
</organism>
<comment type="caution">
    <text evidence="2">The sequence shown here is derived from an EMBL/GenBank/DDBJ whole genome shotgun (WGS) entry which is preliminary data.</text>
</comment>